<dbReference type="InterPro" id="IPR002347">
    <property type="entry name" value="SDR_fam"/>
</dbReference>
<organism evidence="3 4">
    <name type="scientific">Roseateles puraquae</name>
    <dbReference type="NCBI Taxonomy" id="431059"/>
    <lineage>
        <taxon>Bacteria</taxon>
        <taxon>Pseudomonadati</taxon>
        <taxon>Pseudomonadota</taxon>
        <taxon>Betaproteobacteria</taxon>
        <taxon>Burkholderiales</taxon>
        <taxon>Sphaerotilaceae</taxon>
        <taxon>Roseateles</taxon>
    </lineage>
</organism>
<dbReference type="InterPro" id="IPR020904">
    <property type="entry name" value="Sc_DH/Rdtase_CS"/>
</dbReference>
<dbReference type="GO" id="GO:0016491">
    <property type="term" value="F:oxidoreductase activity"/>
    <property type="evidence" value="ECO:0007669"/>
    <property type="project" value="UniProtKB-KW"/>
</dbReference>
<evidence type="ECO:0000256" key="1">
    <source>
        <dbReference type="ARBA" id="ARBA00006484"/>
    </source>
</evidence>
<dbReference type="GO" id="GO:0016020">
    <property type="term" value="C:membrane"/>
    <property type="evidence" value="ECO:0007669"/>
    <property type="project" value="TreeGrafter"/>
</dbReference>
<dbReference type="Gene3D" id="3.40.50.720">
    <property type="entry name" value="NAD(P)-binding Rossmann-like Domain"/>
    <property type="match status" value="1"/>
</dbReference>
<reference evidence="3 4" key="1">
    <citation type="journal article" date="2007" name="Int. J. Syst. Evol. Microbiol.">
        <title>Description of Pelomonas aquatica sp. nov. and Pelomonas puraquae sp. nov., isolated from industrial and haemodialysis water.</title>
        <authorList>
            <person name="Gomila M."/>
            <person name="Bowien B."/>
            <person name="Falsen E."/>
            <person name="Moore E.R."/>
            <person name="Lalucat J."/>
        </authorList>
    </citation>
    <scope>NUCLEOTIDE SEQUENCE [LARGE SCALE GENOMIC DNA]</scope>
    <source>
        <strain evidence="3 4">CCUG 52769</strain>
    </source>
</reference>
<keyword evidence="4" id="KW-1185">Reference proteome</keyword>
<dbReference type="AlphaFoldDB" id="A0A254NA39"/>
<dbReference type="NCBIfam" id="NF005489">
    <property type="entry name" value="PRK07102.1"/>
    <property type="match status" value="1"/>
</dbReference>
<dbReference type="Pfam" id="PF00106">
    <property type="entry name" value="adh_short"/>
    <property type="match status" value="1"/>
</dbReference>
<evidence type="ECO:0000313" key="3">
    <source>
        <dbReference type="EMBL" id="OWR04464.1"/>
    </source>
</evidence>
<dbReference type="EMBL" id="NISI01000002">
    <property type="protein sequence ID" value="OWR04464.1"/>
    <property type="molecule type" value="Genomic_DNA"/>
</dbReference>
<dbReference type="PROSITE" id="PS00061">
    <property type="entry name" value="ADH_SHORT"/>
    <property type="match status" value="1"/>
</dbReference>
<dbReference type="PANTHER" id="PTHR44196">
    <property type="entry name" value="DEHYDROGENASE/REDUCTASE SDR FAMILY MEMBER 7B"/>
    <property type="match status" value="1"/>
</dbReference>
<proteinExistence type="inferred from homology"/>
<accession>A0A254NA39</accession>
<protein>
    <submittedName>
        <fullName evidence="3">Short-chain dehydrogenase</fullName>
    </submittedName>
</protein>
<dbReference type="SUPFAM" id="SSF51735">
    <property type="entry name" value="NAD(P)-binding Rossmann-fold domains"/>
    <property type="match status" value="1"/>
</dbReference>
<keyword evidence="2" id="KW-0560">Oxidoreductase</keyword>
<sequence length="253" mass="26752">MTSASSATAPRVLLIGATSAIAQAVARVYAGRGARLLLVGRRADALQANAADLRVRGAAEVETAVLDANLIDDHAAVLAQAWQRWGGLDVALIAHGVMPDQATAQSSVQETLACLHTNAGSVIALLTDLANRFETQGSGVIGVISSPAGDRGRASNYVYGAAKAAVTNFASGLRHRLVNRGVRVVTVLPGFVDTPMTASLPKGPLWAQPERVAADITRALDTRNGTLYTPWFWRWIMAIVTHLPNALFLRTKL</sequence>
<dbReference type="PRINTS" id="PR00081">
    <property type="entry name" value="GDHRDH"/>
</dbReference>
<comment type="caution">
    <text evidence="3">The sequence shown here is derived from an EMBL/GenBank/DDBJ whole genome shotgun (WGS) entry which is preliminary data.</text>
</comment>
<dbReference type="RefSeq" id="WP_088482601.1">
    <property type="nucleotide sequence ID" value="NZ_NISI01000002.1"/>
</dbReference>
<name>A0A254NA39_9BURK</name>
<gene>
    <name evidence="3" type="ORF">CDO81_07710</name>
</gene>
<dbReference type="PANTHER" id="PTHR44196:SF1">
    <property type="entry name" value="DEHYDROGENASE_REDUCTASE SDR FAMILY MEMBER 7B"/>
    <property type="match status" value="1"/>
</dbReference>
<comment type="similarity">
    <text evidence="1">Belongs to the short-chain dehydrogenases/reductases (SDR) family.</text>
</comment>
<evidence type="ECO:0000313" key="4">
    <source>
        <dbReference type="Proteomes" id="UP000197446"/>
    </source>
</evidence>
<dbReference type="InterPro" id="IPR036291">
    <property type="entry name" value="NAD(P)-bd_dom_sf"/>
</dbReference>
<dbReference type="Proteomes" id="UP000197446">
    <property type="component" value="Unassembled WGS sequence"/>
</dbReference>
<evidence type="ECO:0000256" key="2">
    <source>
        <dbReference type="ARBA" id="ARBA00023002"/>
    </source>
</evidence>
<dbReference type="OrthoDB" id="335726at2"/>